<dbReference type="EMBL" id="MT144132">
    <property type="protein sequence ID" value="QJA49348.1"/>
    <property type="molecule type" value="Genomic_DNA"/>
</dbReference>
<sequence>MEYIDRKKPITAALLYFREVPGLGVDGGVIGEWEVERRDQKLVNPIYRIYLMSNDVDKVREAMTHLVKSIQGWLDDPRNAGSDDFPFMASQATNVVRERERLFPE</sequence>
<organism evidence="1">
    <name type="scientific">viral metagenome</name>
    <dbReference type="NCBI Taxonomy" id="1070528"/>
    <lineage>
        <taxon>unclassified sequences</taxon>
        <taxon>metagenomes</taxon>
        <taxon>organismal metagenomes</taxon>
    </lineage>
</organism>
<accession>A0A6H1ZPA8</accession>
<reference evidence="1" key="1">
    <citation type="submission" date="2020-03" db="EMBL/GenBank/DDBJ databases">
        <title>The deep terrestrial virosphere.</title>
        <authorList>
            <person name="Holmfeldt K."/>
            <person name="Nilsson E."/>
            <person name="Simone D."/>
            <person name="Lopez-Fernandez M."/>
            <person name="Wu X."/>
            <person name="de Brujin I."/>
            <person name="Lundin D."/>
            <person name="Andersson A."/>
            <person name="Bertilsson S."/>
            <person name="Dopson M."/>
        </authorList>
    </citation>
    <scope>NUCLEOTIDE SEQUENCE</scope>
    <source>
        <strain evidence="1">TM448A01315</strain>
    </source>
</reference>
<gene>
    <name evidence="1" type="ORF">TM448A01315_0009</name>
</gene>
<dbReference type="AlphaFoldDB" id="A0A6H1ZPA8"/>
<protein>
    <submittedName>
        <fullName evidence="1">Uncharacterized protein</fullName>
    </submittedName>
</protein>
<name>A0A6H1ZPA8_9ZZZZ</name>
<proteinExistence type="predicted"/>
<evidence type="ECO:0000313" key="1">
    <source>
        <dbReference type="EMBL" id="QJA49348.1"/>
    </source>
</evidence>